<reference evidence="2 3" key="1">
    <citation type="submission" date="2018-08" db="EMBL/GenBank/DDBJ databases">
        <title>Sequencing the genomes of 1000 actinobacteria strains.</title>
        <authorList>
            <person name="Klenk H.-P."/>
        </authorList>
    </citation>
    <scope>NUCLEOTIDE SEQUENCE [LARGE SCALE GENOMIC DNA]</scope>
    <source>
        <strain evidence="2 3">DSM 43927</strain>
    </source>
</reference>
<evidence type="ECO:0000313" key="3">
    <source>
        <dbReference type="Proteomes" id="UP000256661"/>
    </source>
</evidence>
<evidence type="ECO:0000256" key="1">
    <source>
        <dbReference type="ARBA" id="ARBA00022729"/>
    </source>
</evidence>
<dbReference type="RefSeq" id="WP_116022187.1">
    <property type="nucleotide sequence ID" value="NZ_QTTT01000001.1"/>
</dbReference>
<dbReference type="GO" id="GO:0004252">
    <property type="term" value="F:serine-type endopeptidase activity"/>
    <property type="evidence" value="ECO:0007669"/>
    <property type="project" value="InterPro"/>
</dbReference>
<dbReference type="EMBL" id="QTTT01000001">
    <property type="protein sequence ID" value="REE96560.1"/>
    <property type="molecule type" value="Genomic_DNA"/>
</dbReference>
<dbReference type="OrthoDB" id="3507155at2"/>
<dbReference type="InterPro" id="IPR018114">
    <property type="entry name" value="TRYPSIN_HIS"/>
</dbReference>
<keyword evidence="3" id="KW-1185">Reference proteome</keyword>
<dbReference type="GO" id="GO:0006508">
    <property type="term" value="P:proteolysis"/>
    <property type="evidence" value="ECO:0007669"/>
    <property type="project" value="InterPro"/>
</dbReference>
<name>A0A3D9SQ10_9ACTN</name>
<proteinExistence type="predicted"/>
<dbReference type="InterPro" id="IPR043504">
    <property type="entry name" value="Peptidase_S1_PA_chymotrypsin"/>
</dbReference>
<dbReference type="SUPFAM" id="SSF50494">
    <property type="entry name" value="Trypsin-like serine proteases"/>
    <property type="match status" value="1"/>
</dbReference>
<comment type="caution">
    <text evidence="2">The sequence shown here is derived from an EMBL/GenBank/DDBJ whole genome shotgun (WGS) entry which is preliminary data.</text>
</comment>
<dbReference type="PROSITE" id="PS00134">
    <property type="entry name" value="TRYPSIN_HIS"/>
    <property type="match status" value="1"/>
</dbReference>
<dbReference type="Gene3D" id="2.40.10.10">
    <property type="entry name" value="Trypsin-like serine proteases"/>
    <property type="match status" value="2"/>
</dbReference>
<organism evidence="2 3">
    <name type="scientific">Thermomonospora umbrina</name>
    <dbReference type="NCBI Taxonomy" id="111806"/>
    <lineage>
        <taxon>Bacteria</taxon>
        <taxon>Bacillati</taxon>
        <taxon>Actinomycetota</taxon>
        <taxon>Actinomycetes</taxon>
        <taxon>Streptosporangiales</taxon>
        <taxon>Thermomonosporaceae</taxon>
        <taxon>Thermomonospora</taxon>
    </lineage>
</organism>
<keyword evidence="1" id="KW-0732">Signal</keyword>
<dbReference type="PANTHER" id="PTHR15462:SF8">
    <property type="entry name" value="SERINE PROTEASE"/>
    <property type="match status" value="1"/>
</dbReference>
<evidence type="ECO:0000313" key="2">
    <source>
        <dbReference type="EMBL" id="REE96560.1"/>
    </source>
</evidence>
<dbReference type="AlphaFoldDB" id="A0A3D9SQ10"/>
<dbReference type="Proteomes" id="UP000256661">
    <property type="component" value="Unassembled WGS sequence"/>
</dbReference>
<dbReference type="InterPro" id="IPR009003">
    <property type="entry name" value="Peptidase_S1_PA"/>
</dbReference>
<accession>A0A3D9SQ10</accession>
<dbReference type="Pfam" id="PF13365">
    <property type="entry name" value="Trypsin_2"/>
    <property type="match status" value="1"/>
</dbReference>
<dbReference type="InterPro" id="IPR050966">
    <property type="entry name" value="Glutamyl_endopeptidase"/>
</dbReference>
<dbReference type="PANTHER" id="PTHR15462">
    <property type="entry name" value="SERINE PROTEASE"/>
    <property type="match status" value="1"/>
</dbReference>
<sequence length="312" mass="34301">MRLGRVRHWVTVGSVCGVAAATFGVAVLTEEDPPVVRIQQTAVSNAVSAVAARDVESYWTPERMAKAAPVTGRDSTSGRTGVAGAARTATTYDGVRTVGALFFNNGAGDRYCTGVVVASRSKMLILTAAHCIHGGRGKGYARKVAFVPQYDRGRRPFGTWPARRLFVHRLWATQSDPDVDYGVVSLHPRPSDKRRIQQVVGSNRIAINRGYVNTVYVTGYPRIRSDRRDRPIRCWTRTSRHSRFQIRMECNGFYGGTSGSPWLLNFNSSTGTGYINGVLGGYLAGGDVHWRSYAAYFDKDIMSLRGYADNHA</sequence>
<protein>
    <submittedName>
        <fullName evidence="2">V8-like Glu-specific endopeptidase</fullName>
    </submittedName>
</protein>
<gene>
    <name evidence="2" type="ORF">DFJ69_1998</name>
</gene>